<gene>
    <name evidence="2" type="ORF">L284_08670</name>
</gene>
<keyword evidence="1" id="KW-0472">Membrane</keyword>
<keyword evidence="3" id="KW-1185">Reference proteome</keyword>
<evidence type="ECO:0008006" key="4">
    <source>
        <dbReference type="Google" id="ProtNLM"/>
    </source>
</evidence>
<protein>
    <recommendedName>
        <fullName evidence="4">Iron uptake protein</fullName>
    </recommendedName>
</protein>
<accession>T0J562</accession>
<dbReference type="EMBL" id="ATHL01000059">
    <property type="protein sequence ID" value="EQB17114.1"/>
    <property type="molecule type" value="Genomic_DNA"/>
</dbReference>
<dbReference type="Proteomes" id="UP000015527">
    <property type="component" value="Unassembled WGS sequence"/>
</dbReference>
<name>T0J562_9SPHN</name>
<evidence type="ECO:0000313" key="3">
    <source>
        <dbReference type="Proteomes" id="UP000015527"/>
    </source>
</evidence>
<comment type="caution">
    <text evidence="2">The sequence shown here is derived from an EMBL/GenBank/DDBJ whole genome shotgun (WGS) entry which is preliminary data.</text>
</comment>
<evidence type="ECO:0000313" key="2">
    <source>
        <dbReference type="EMBL" id="EQB17114.1"/>
    </source>
</evidence>
<dbReference type="AlphaFoldDB" id="T0J562"/>
<feature type="transmembrane region" description="Helical" evidence="1">
    <location>
        <begin position="58"/>
        <end position="77"/>
    </location>
</feature>
<organism evidence="2 3">
    <name type="scientific">Novosphingobium lindaniclasticum LE124</name>
    <dbReference type="NCBI Taxonomy" id="1096930"/>
    <lineage>
        <taxon>Bacteria</taxon>
        <taxon>Pseudomonadati</taxon>
        <taxon>Pseudomonadota</taxon>
        <taxon>Alphaproteobacteria</taxon>
        <taxon>Sphingomonadales</taxon>
        <taxon>Sphingomonadaceae</taxon>
        <taxon>Novosphingobium</taxon>
    </lineage>
</organism>
<dbReference type="eggNOG" id="ENOG5031DDX">
    <property type="taxonomic scope" value="Bacteria"/>
</dbReference>
<dbReference type="PATRIC" id="fig|1096930.3.peg.1712"/>
<keyword evidence="1" id="KW-1133">Transmembrane helix</keyword>
<sequence>MSAAAGSRASGDPAGAWKRRGDMTLRIVAAVPLGYVVASLWAMALARLLPGDRAEATVAATLVAFALCAGNAMWAFAARSGWRAFWTLAVTGAIAGGLTWLSIMGSGRL</sequence>
<proteinExistence type="predicted"/>
<keyword evidence="1" id="KW-0812">Transmembrane</keyword>
<feature type="transmembrane region" description="Helical" evidence="1">
    <location>
        <begin position="84"/>
        <end position="103"/>
    </location>
</feature>
<feature type="transmembrane region" description="Helical" evidence="1">
    <location>
        <begin position="27"/>
        <end position="46"/>
    </location>
</feature>
<reference evidence="2 3" key="1">
    <citation type="journal article" date="2013" name="Genome Announc.">
        <title>Genome Sequence of Novosphingobium lindaniclasticum LE124T, Isolated from a Hexachlorocyclohexane Dumpsite.</title>
        <authorList>
            <person name="Saxena A."/>
            <person name="Nayyar N."/>
            <person name="Sangwan N."/>
            <person name="Kumari R."/>
            <person name="Khurana J.P."/>
            <person name="Lal R."/>
        </authorList>
    </citation>
    <scope>NUCLEOTIDE SEQUENCE [LARGE SCALE GENOMIC DNA]</scope>
    <source>
        <strain evidence="2 3">LE124</strain>
    </source>
</reference>
<evidence type="ECO:0000256" key="1">
    <source>
        <dbReference type="SAM" id="Phobius"/>
    </source>
</evidence>